<gene>
    <name evidence="1" type="ORF">elemo79Aphanotate_15</name>
</gene>
<dbReference type="EMBL" id="MT497017">
    <property type="protein sequence ID" value="QLF85209.1"/>
    <property type="molecule type" value="Genomic_DNA"/>
</dbReference>
<sequence>MNTYTRKDIAEACYISESTITHRMKVLGIKRDNRKSGKVIHFNQEEFDAITNFKKSPSKRVYSSMMYSKKKIYIIEYFLSNKDNSSPEIASYFDVPESFVNATLTEYLENNSTILVGSKINLINL</sequence>
<protein>
    <submittedName>
        <fullName evidence="1">Uncharacterized protein</fullName>
    </submittedName>
</protein>
<accession>A0A7D5FSN0</accession>
<reference evidence="1 2" key="1">
    <citation type="submission" date="2020-05" db="EMBL/GenBank/DDBJ databases">
        <title>Genomics and ecology of novel Flavobacterium phages from the Baltic Sea.</title>
        <authorList>
            <person name="Hoetzinger M."/>
            <person name="Nilsson E."/>
            <person name="Holmfeldt K."/>
        </authorList>
    </citation>
    <scope>NUCLEOTIDE SEQUENCE [LARGE SCALE GENOMIC DNA]</scope>
</reference>
<evidence type="ECO:0000313" key="1">
    <source>
        <dbReference type="EMBL" id="QLF85209.1"/>
    </source>
</evidence>
<dbReference type="Proteomes" id="UP000510645">
    <property type="component" value="Segment"/>
</dbReference>
<proteinExistence type="predicted"/>
<evidence type="ECO:0000313" key="2">
    <source>
        <dbReference type="Proteomes" id="UP000510645"/>
    </source>
</evidence>
<organism evidence="1 2">
    <name type="scientific">Flavobacterium phage vB_FspP_elemoA_7-9A</name>
    <dbReference type="NCBI Taxonomy" id="2743781"/>
    <lineage>
        <taxon>Viruses</taxon>
        <taxon>Duplodnaviria</taxon>
        <taxon>Heunggongvirae</taxon>
        <taxon>Uroviricota</taxon>
        <taxon>Caudoviricetes</taxon>
        <taxon>Elemovirus</taxon>
        <taxon>Elemovirus elemoA</taxon>
    </lineage>
</organism>
<name>A0A7D5FSN0_9CAUD</name>
<keyword evidence="2" id="KW-1185">Reference proteome</keyword>